<accession>A0A6P6CKJ5</accession>
<dbReference type="KEGG" id="pvp:111741059"/>
<feature type="region of interest" description="Disordered" evidence="1">
    <location>
        <begin position="202"/>
        <end position="253"/>
    </location>
</feature>
<dbReference type="RefSeq" id="XP_023387520.1">
    <property type="nucleotide sequence ID" value="XM_023531752.1"/>
</dbReference>
<name>A0A6P6CKJ5_PTEVA</name>
<dbReference type="Proteomes" id="UP000515202">
    <property type="component" value="Unplaced"/>
</dbReference>
<dbReference type="GeneID" id="111741059"/>
<reference evidence="3" key="1">
    <citation type="submission" date="2025-08" db="UniProtKB">
        <authorList>
            <consortium name="RefSeq"/>
        </authorList>
    </citation>
    <scope>IDENTIFICATION</scope>
    <source>
        <tissue evidence="3">Kidney</tissue>
    </source>
</reference>
<feature type="compositionally biased region" description="Basic and acidic residues" evidence="1">
    <location>
        <begin position="226"/>
        <end position="240"/>
    </location>
</feature>
<proteinExistence type="predicted"/>
<feature type="compositionally biased region" description="Basic residues" evidence="1">
    <location>
        <begin position="216"/>
        <end position="225"/>
    </location>
</feature>
<dbReference type="AlphaFoldDB" id="A0A6P6CKJ5"/>
<keyword evidence="2" id="KW-1185">Reference proteome</keyword>
<gene>
    <name evidence="3" type="primary">LOC111741059</name>
</gene>
<evidence type="ECO:0000313" key="3">
    <source>
        <dbReference type="RefSeq" id="XP_023387520.1"/>
    </source>
</evidence>
<evidence type="ECO:0000313" key="2">
    <source>
        <dbReference type="Proteomes" id="UP000515202"/>
    </source>
</evidence>
<sequence length="253" mass="26951">MAWRCTQEPPVPGGCIPPNPVLGIPEAPVRVCAGDGEAFLGLAALAESSGLGPGDVISRAPRNPGLSSWAGRGGKSHSRLSLNLAPGPAADALSRGKALSRGRSPSSWQPLGARGVFFPGPFQQRKEQVCPGSACRVSTRGSSLTSHWSKRHVVLWSECLCFPQIPMSKSSPSKKVVARGGAFGRRAGREGAEQLVRVQSLQRPYKRHPEGLPSPLRHHGSTPRRCHCDPERGFSPDPDRAGTSILDFQPPKL</sequence>
<organism evidence="2 3">
    <name type="scientific">Pteropus vampyrus</name>
    <name type="common">Large flying fox</name>
    <dbReference type="NCBI Taxonomy" id="132908"/>
    <lineage>
        <taxon>Eukaryota</taxon>
        <taxon>Metazoa</taxon>
        <taxon>Chordata</taxon>
        <taxon>Craniata</taxon>
        <taxon>Vertebrata</taxon>
        <taxon>Euteleostomi</taxon>
        <taxon>Mammalia</taxon>
        <taxon>Eutheria</taxon>
        <taxon>Laurasiatheria</taxon>
        <taxon>Chiroptera</taxon>
        <taxon>Yinpterochiroptera</taxon>
        <taxon>Pteropodoidea</taxon>
        <taxon>Pteropodidae</taxon>
        <taxon>Pteropodinae</taxon>
        <taxon>Pteropus</taxon>
    </lineage>
</organism>
<protein>
    <submittedName>
        <fullName evidence="3">Uncharacterized protein LOC111741059 isoform X1</fullName>
    </submittedName>
</protein>
<evidence type="ECO:0000256" key="1">
    <source>
        <dbReference type="SAM" id="MobiDB-lite"/>
    </source>
</evidence>